<dbReference type="PANTHER" id="PTHR41913:SF1">
    <property type="entry name" value="DUF1684 DOMAIN-CONTAINING PROTEIN"/>
    <property type="match status" value="1"/>
</dbReference>
<dbReference type="PANTHER" id="PTHR41913">
    <property type="entry name" value="DUF1684 DOMAIN-CONTAINING PROTEIN"/>
    <property type="match status" value="1"/>
</dbReference>
<dbReference type="InterPro" id="IPR012467">
    <property type="entry name" value="DUF1684"/>
</dbReference>
<dbReference type="OrthoDB" id="5493262at2"/>
<dbReference type="AlphaFoldDB" id="A0A7X1TNZ3"/>
<evidence type="ECO:0000313" key="2">
    <source>
        <dbReference type="Proteomes" id="UP000326464"/>
    </source>
</evidence>
<gene>
    <name evidence="1" type="ORF">FNH21_11270</name>
</gene>
<sequence length="211" mass="22651">MTALTTALATADWRHRVFGLYDDVRERAATESPEAAHTLWRMGRDVLFRDHPASALTASAKESFPGLDFAPYDPAFRFEAPVDDDGAGEVMDVATGTDGVVPFRRLGTLTLPGLGRLALWKLASYGGGLFLPLRDGTAGRPGGTYGGGRYVLDTVKGAHLGEGRTPGSLVVDLNFAYNPSCAYDEAWACPLPGPDNRLTDDVPVGELYRAY</sequence>
<dbReference type="EMBL" id="VJXX01000003">
    <property type="protein sequence ID" value="MPY11289.1"/>
    <property type="molecule type" value="Genomic_DNA"/>
</dbReference>
<comment type="caution">
    <text evidence="1">The sequence shown here is derived from an EMBL/GenBank/DDBJ whole genome shotgun (WGS) entry which is preliminary data.</text>
</comment>
<dbReference type="Proteomes" id="UP000326464">
    <property type="component" value="Unassembled WGS sequence"/>
</dbReference>
<dbReference type="Pfam" id="PF07920">
    <property type="entry name" value="DUF1684"/>
    <property type="match status" value="1"/>
</dbReference>
<organism evidence="1 2">
    <name type="scientific">Arthrobacter bussei</name>
    <dbReference type="NCBI Taxonomy" id="2594179"/>
    <lineage>
        <taxon>Bacteria</taxon>
        <taxon>Bacillati</taxon>
        <taxon>Actinomycetota</taxon>
        <taxon>Actinomycetes</taxon>
        <taxon>Micrococcales</taxon>
        <taxon>Micrococcaceae</taxon>
        <taxon>Arthrobacter</taxon>
    </lineage>
</organism>
<dbReference type="RefSeq" id="WP_152815558.1">
    <property type="nucleotide sequence ID" value="NZ_VJXX01000003.1"/>
</dbReference>
<reference evidence="2" key="1">
    <citation type="submission" date="2019-07" db="EMBL/GenBank/DDBJ databases">
        <title>Arthrobacter KR32 sp. nov., isolated from mountain cheese made of cows milk.</title>
        <authorList>
            <person name="Flegler A."/>
        </authorList>
    </citation>
    <scope>NUCLEOTIDE SEQUENCE [LARGE SCALE GENOMIC DNA]</scope>
    <source>
        <strain evidence="2">KR32</strain>
    </source>
</reference>
<keyword evidence="2" id="KW-1185">Reference proteome</keyword>
<protein>
    <submittedName>
        <fullName evidence="1">DUF1684 domain-containing protein</fullName>
    </submittedName>
</protein>
<accession>A0A7X1TNZ3</accession>
<evidence type="ECO:0000313" key="1">
    <source>
        <dbReference type="EMBL" id="MPY11289.1"/>
    </source>
</evidence>
<proteinExistence type="predicted"/>
<name>A0A7X1TNZ3_9MICC</name>